<dbReference type="SMART" id="SM00906">
    <property type="entry name" value="Fungal_trans"/>
    <property type="match status" value="1"/>
</dbReference>
<keyword evidence="2" id="KW-0479">Metal-binding</keyword>
<dbReference type="InterPro" id="IPR052202">
    <property type="entry name" value="Yeast_MetPath_Reg"/>
</dbReference>
<dbReference type="InterPro" id="IPR007219">
    <property type="entry name" value="XnlR_reg_dom"/>
</dbReference>
<keyword evidence="9" id="KW-0472">Membrane</keyword>
<feature type="compositionally biased region" description="Low complexity" evidence="8">
    <location>
        <begin position="83"/>
        <end position="173"/>
    </location>
</feature>
<keyword evidence="6" id="KW-0804">Transcription</keyword>
<evidence type="ECO:0000256" key="6">
    <source>
        <dbReference type="ARBA" id="ARBA00023163"/>
    </source>
</evidence>
<evidence type="ECO:0000256" key="8">
    <source>
        <dbReference type="SAM" id="MobiDB-lite"/>
    </source>
</evidence>
<evidence type="ECO:0000256" key="4">
    <source>
        <dbReference type="ARBA" id="ARBA00023015"/>
    </source>
</evidence>
<keyword evidence="5" id="KW-0238">DNA-binding</keyword>
<keyword evidence="9" id="KW-1133">Transmembrane helix</keyword>
<organism evidence="12 13">
    <name type="scientific">Aspergillus avenaceus</name>
    <dbReference type="NCBI Taxonomy" id="36643"/>
    <lineage>
        <taxon>Eukaryota</taxon>
        <taxon>Fungi</taxon>
        <taxon>Dikarya</taxon>
        <taxon>Ascomycota</taxon>
        <taxon>Pezizomycotina</taxon>
        <taxon>Eurotiomycetes</taxon>
        <taxon>Eurotiomycetidae</taxon>
        <taxon>Eurotiales</taxon>
        <taxon>Aspergillaceae</taxon>
        <taxon>Aspergillus</taxon>
        <taxon>Aspergillus subgen. Circumdati</taxon>
    </lineage>
</organism>
<dbReference type="GO" id="GO:0008270">
    <property type="term" value="F:zinc ion binding"/>
    <property type="evidence" value="ECO:0007669"/>
    <property type="project" value="InterPro"/>
</dbReference>
<evidence type="ECO:0000313" key="12">
    <source>
        <dbReference type="EMBL" id="KAE8153675.1"/>
    </source>
</evidence>
<sequence>MHFPMWVAFGALCSVAIAQPPPNADAALSITSSGVEPTPTLPNGYPALRRRHDAWLLQKRATTDDAAAAETTAETTAEETTAEETTAAETTAAETTSADEATSTTEATTSEQTTTAETTSTTSSTSSTTSSTSSTTSSTSQSTTTSATSTTKSTTTSSTTTSSTSSATTTESAAMREYNRRGEIAAAVVWPIVLSVFIGIGLYSCLADRLKKKQAAAKAAAPAATASYSMMPLGDHARSQSSVNFDRSSMMFATQSRSDLEAMAGASPTQPRPMTRPSSISPNVPWRACDVVGEKSVVTEPRRPALIALEQAWNALKARRGLPYPEGTDLAYLENRVRELETGEDVTSTHKSRFNTLLRLRILQLVHTRPTWRDGRSTEDAAGASPAVSASSRITRDQPLAHEGLPLAYARRNEHEPGPTDPAHGPAPCEVQQFELPSMAECQQYAEMYFAASSMYPFISQDFFYAILGEAFRFRQTSTWESRLPVKLALTQVFLVLSLGARFLETKLGSTFSSRDWFATGMSYATQINLHESAEGVQILLLLVQHNFYSPEGLNAWYLLHTIIASCLDLGLQRRDNSIKETESAHQRTTRHLRSAIFWSAYSMDRTLTTILGRPLTLRDEAIDREFPGFDTNDEVEDGAIYWEESAPIAEATRALDAAGPYIARIYSLRFDRIVAEIKLMLYRVSRSPRRFPWPTDVARWQQDAEKACLLLATGSAKSSAGTSTGWPHSLVGGHVSQPTEHAIQVCFTSAMDSIAIHADLHRFSSMECSWLSAHAIFVAAITVLYCVWMHPLVRGTTPMDTCLKRAEVALQLLSFLGQTWSVAREAGHKLDKLIRSTREAHESGAQGFGAESLHPNSGAWSDPSISMLRPNQDQDRTTGTADGRNLLIDELGVLRDLFDLGWLNDVGPDGNQTFFEP</sequence>
<keyword evidence="9" id="KW-0812">Transmembrane</keyword>
<dbReference type="GO" id="GO:0006351">
    <property type="term" value="P:DNA-templated transcription"/>
    <property type="evidence" value="ECO:0007669"/>
    <property type="project" value="InterPro"/>
</dbReference>
<name>A0A5N6U4W4_ASPAV</name>
<evidence type="ECO:0000313" key="13">
    <source>
        <dbReference type="Proteomes" id="UP000325780"/>
    </source>
</evidence>
<feature type="region of interest" description="Disordered" evidence="8">
    <location>
        <begin position="862"/>
        <end position="882"/>
    </location>
</feature>
<dbReference type="PANTHER" id="PTHR47782">
    <property type="entry name" value="ZN(II)2CYS6 TRANSCRIPTION FACTOR (EUROFUNG)-RELATED"/>
    <property type="match status" value="1"/>
</dbReference>
<evidence type="ECO:0000256" key="1">
    <source>
        <dbReference type="ARBA" id="ARBA00004123"/>
    </source>
</evidence>
<reference evidence="12 13" key="1">
    <citation type="submission" date="2019-04" db="EMBL/GenBank/DDBJ databases">
        <title>Friends and foes A comparative genomics study of 23 Aspergillus species from section Flavi.</title>
        <authorList>
            <consortium name="DOE Joint Genome Institute"/>
            <person name="Kjaerbolling I."/>
            <person name="Vesth T."/>
            <person name="Frisvad J.C."/>
            <person name="Nybo J.L."/>
            <person name="Theobald S."/>
            <person name="Kildgaard S."/>
            <person name="Isbrandt T."/>
            <person name="Kuo A."/>
            <person name="Sato A."/>
            <person name="Lyhne E.K."/>
            <person name="Kogle M.E."/>
            <person name="Wiebenga A."/>
            <person name="Kun R.S."/>
            <person name="Lubbers R.J."/>
            <person name="Makela M.R."/>
            <person name="Barry K."/>
            <person name="Chovatia M."/>
            <person name="Clum A."/>
            <person name="Daum C."/>
            <person name="Haridas S."/>
            <person name="He G."/>
            <person name="LaButti K."/>
            <person name="Lipzen A."/>
            <person name="Mondo S."/>
            <person name="Riley R."/>
            <person name="Salamov A."/>
            <person name="Simmons B.A."/>
            <person name="Magnuson J.K."/>
            <person name="Henrissat B."/>
            <person name="Mortensen U.H."/>
            <person name="Larsen T.O."/>
            <person name="Devries R.P."/>
            <person name="Grigoriev I.V."/>
            <person name="Machida M."/>
            <person name="Baker S.E."/>
            <person name="Andersen M.R."/>
        </authorList>
    </citation>
    <scope>NUCLEOTIDE SEQUENCE [LARGE SCALE GENOMIC DNA]</scope>
    <source>
        <strain evidence="12 13">IBT 18842</strain>
    </source>
</reference>
<accession>A0A5N6U4W4</accession>
<keyword evidence="3" id="KW-0862">Zinc</keyword>
<feature type="region of interest" description="Disordered" evidence="8">
    <location>
        <begin position="373"/>
        <end position="393"/>
    </location>
</feature>
<dbReference type="GO" id="GO:0045944">
    <property type="term" value="P:positive regulation of transcription by RNA polymerase II"/>
    <property type="evidence" value="ECO:0007669"/>
    <property type="project" value="TreeGrafter"/>
</dbReference>
<feature type="compositionally biased region" description="Low complexity" evidence="8">
    <location>
        <begin position="381"/>
        <end position="392"/>
    </location>
</feature>
<protein>
    <recommendedName>
        <fullName evidence="11">Xylanolytic transcriptional activator regulatory domain-containing protein</fullName>
    </recommendedName>
</protein>
<dbReference type="AlphaFoldDB" id="A0A5N6U4W4"/>
<evidence type="ECO:0000259" key="11">
    <source>
        <dbReference type="SMART" id="SM00906"/>
    </source>
</evidence>
<dbReference type="GO" id="GO:0005634">
    <property type="term" value="C:nucleus"/>
    <property type="evidence" value="ECO:0007669"/>
    <property type="project" value="UniProtKB-SubCell"/>
</dbReference>
<comment type="subcellular location">
    <subcellularLocation>
        <location evidence="1">Nucleus</location>
    </subcellularLocation>
</comment>
<feature type="domain" description="Xylanolytic transcriptional activator regulatory" evidence="11">
    <location>
        <begin position="556"/>
        <end position="634"/>
    </location>
</feature>
<dbReference type="GO" id="GO:0000981">
    <property type="term" value="F:DNA-binding transcription factor activity, RNA polymerase II-specific"/>
    <property type="evidence" value="ECO:0007669"/>
    <property type="project" value="TreeGrafter"/>
</dbReference>
<keyword evidence="7" id="KW-0539">Nucleus</keyword>
<feature type="signal peptide" evidence="10">
    <location>
        <begin position="1"/>
        <end position="18"/>
    </location>
</feature>
<feature type="region of interest" description="Disordered" evidence="8">
    <location>
        <begin position="61"/>
        <end position="173"/>
    </location>
</feature>
<feature type="chain" id="PRO_5024862971" description="Xylanolytic transcriptional activator regulatory domain-containing protein" evidence="10">
    <location>
        <begin position="19"/>
        <end position="918"/>
    </location>
</feature>
<keyword evidence="4" id="KW-0805">Transcription regulation</keyword>
<dbReference type="Pfam" id="PF04082">
    <property type="entry name" value="Fungal_trans"/>
    <property type="match status" value="1"/>
</dbReference>
<dbReference type="PANTHER" id="PTHR47782:SF1">
    <property type="entry name" value="PYRIMIDINE PATHWAY REGULATORY PROTEIN 1"/>
    <property type="match status" value="1"/>
</dbReference>
<evidence type="ECO:0000256" key="7">
    <source>
        <dbReference type="ARBA" id="ARBA00023242"/>
    </source>
</evidence>
<evidence type="ECO:0000256" key="9">
    <source>
        <dbReference type="SAM" id="Phobius"/>
    </source>
</evidence>
<feature type="transmembrane region" description="Helical" evidence="9">
    <location>
        <begin position="184"/>
        <end position="206"/>
    </location>
</feature>
<dbReference type="OrthoDB" id="25921at2759"/>
<feature type="compositionally biased region" description="Low complexity" evidence="8">
    <location>
        <begin position="64"/>
        <end position="75"/>
    </location>
</feature>
<evidence type="ECO:0000256" key="2">
    <source>
        <dbReference type="ARBA" id="ARBA00022723"/>
    </source>
</evidence>
<evidence type="ECO:0000256" key="3">
    <source>
        <dbReference type="ARBA" id="ARBA00022833"/>
    </source>
</evidence>
<dbReference type="CDD" id="cd12148">
    <property type="entry name" value="fungal_TF_MHR"/>
    <property type="match status" value="1"/>
</dbReference>
<gene>
    <name evidence="12" type="ORF">BDV25DRAFT_136615</name>
</gene>
<evidence type="ECO:0000256" key="10">
    <source>
        <dbReference type="SAM" id="SignalP"/>
    </source>
</evidence>
<dbReference type="GO" id="GO:0043565">
    <property type="term" value="F:sequence-specific DNA binding"/>
    <property type="evidence" value="ECO:0007669"/>
    <property type="project" value="TreeGrafter"/>
</dbReference>
<dbReference type="Proteomes" id="UP000325780">
    <property type="component" value="Unassembled WGS sequence"/>
</dbReference>
<dbReference type="EMBL" id="ML742036">
    <property type="protein sequence ID" value="KAE8153675.1"/>
    <property type="molecule type" value="Genomic_DNA"/>
</dbReference>
<feature type="transmembrane region" description="Helical" evidence="9">
    <location>
        <begin position="771"/>
        <end position="791"/>
    </location>
</feature>
<proteinExistence type="predicted"/>
<keyword evidence="13" id="KW-1185">Reference proteome</keyword>
<evidence type="ECO:0000256" key="5">
    <source>
        <dbReference type="ARBA" id="ARBA00023125"/>
    </source>
</evidence>
<keyword evidence="10" id="KW-0732">Signal</keyword>